<evidence type="ECO:0000256" key="1">
    <source>
        <dbReference type="SAM" id="Phobius"/>
    </source>
</evidence>
<dbReference type="EMBL" id="JXUW01000036">
    <property type="protein sequence ID" value="KJE75555.1"/>
    <property type="molecule type" value="Genomic_DNA"/>
</dbReference>
<keyword evidence="1" id="KW-0812">Transmembrane</keyword>
<proteinExistence type="predicted"/>
<feature type="transmembrane region" description="Helical" evidence="1">
    <location>
        <begin position="150"/>
        <end position="168"/>
    </location>
</feature>
<name>A0A0D8FQJ2_9ACTN</name>
<evidence type="ECO:0008006" key="4">
    <source>
        <dbReference type="Google" id="ProtNLM"/>
    </source>
</evidence>
<dbReference type="AlphaFoldDB" id="A0A0D8FQJ2"/>
<sequence length="794" mass="86477">MAGVSSGPMLRVAWRPELKPGSSTWIESGRSNLTQQRDMPSLRYARNHFSCLMLIIEVVDLGEDDTGVYTAPSRRGDVLCEQSLYEDDSLATAVTEISPNSDWRMRGRRILLATGVGFVVGVLVCLPWFGRGWVIFLDWAPAPHGAFLPKSVFGLSGGLVASLPLGILETGLSHLFGSWSTVIEIIAFFVVASLSIGRLASVTPAPSWVRITAAQLLFCVNPFVFDRLYAGQVGILLGYALLPLGIRALIEARSGGWRGWLKVGLWWVVLLSCAPHFAWIFALPIAVVGLINLGHWRVILGIALSVLVAFLTTIYVLVAGGVGGVGLKVGPRNLEAFRTTADPHLGLFVNVVGLYGFWRLGPTLAKQVITGWPILLLVLLVVIVYGYFVHWRRAKGSWNDQQVVILLVAIGIGGSILAMGSQGLFGWLFTWMYMHVPYFNIMREPEKFSMLLALSYAIGFGWGVEALYGSAQGKTAKIVTIAIAGIVVLAYEPLLFWGISGQVKTSHYPSSWYAANRLMGTGDGRVLAFPWQQYLSYPFTRNRGVANLSPGFFSRPVISGDNVQLPNIPTSATSRESSFIQYAIDHGSQTHYFGSLLTPLGVKYVVLEKTVDWRLYSWLHTQRDLKEVMDSRSIVVFRNSAYQGVAYQSTTAVTVPSWGSLLALSQRNLLQNVIVRVQHAVGGPVKVDAKTVASIQPATGVKQGRLVMLSHTAYRLSDGIGGWISLENSYEPGWHLSNSKGVQLAEGTIGLRDSTGSGVIAFGNAPLAEGADVFSLLVVVVAVVGVLAKRRLKE</sequence>
<feature type="transmembrane region" description="Helical" evidence="1">
    <location>
        <begin position="298"/>
        <end position="318"/>
    </location>
</feature>
<feature type="transmembrane region" description="Helical" evidence="1">
    <location>
        <begin position="110"/>
        <end position="130"/>
    </location>
</feature>
<feature type="transmembrane region" description="Helical" evidence="1">
    <location>
        <begin position="265"/>
        <end position="291"/>
    </location>
</feature>
<feature type="transmembrane region" description="Helical" evidence="1">
    <location>
        <begin position="369"/>
        <end position="391"/>
    </location>
</feature>
<organism evidence="2 3">
    <name type="scientific">Ferrimicrobium acidiphilum DSM 19497</name>
    <dbReference type="NCBI Taxonomy" id="1121877"/>
    <lineage>
        <taxon>Bacteria</taxon>
        <taxon>Bacillati</taxon>
        <taxon>Actinomycetota</taxon>
        <taxon>Acidimicrobiia</taxon>
        <taxon>Acidimicrobiales</taxon>
        <taxon>Acidimicrobiaceae</taxon>
        <taxon>Ferrimicrobium</taxon>
    </lineage>
</organism>
<feature type="transmembrane region" description="Helical" evidence="1">
    <location>
        <begin position="480"/>
        <end position="499"/>
    </location>
</feature>
<gene>
    <name evidence="2" type="ORF">FEAC_26960</name>
</gene>
<accession>A0A0D8FQJ2</accession>
<feature type="transmembrane region" description="Helical" evidence="1">
    <location>
        <begin position="770"/>
        <end position="788"/>
    </location>
</feature>
<protein>
    <recommendedName>
        <fullName evidence="4">Bacterial membrane protein YfhO</fullName>
    </recommendedName>
</protein>
<evidence type="ECO:0000313" key="2">
    <source>
        <dbReference type="EMBL" id="KJE75555.1"/>
    </source>
</evidence>
<feature type="transmembrane region" description="Helical" evidence="1">
    <location>
        <begin position="232"/>
        <end position="250"/>
    </location>
</feature>
<dbReference type="Proteomes" id="UP000032336">
    <property type="component" value="Unassembled WGS sequence"/>
</dbReference>
<feature type="transmembrane region" description="Helical" evidence="1">
    <location>
        <begin position="175"/>
        <end position="196"/>
    </location>
</feature>
<keyword evidence="1" id="KW-0472">Membrane</keyword>
<comment type="caution">
    <text evidence="2">The sequence shown here is derived from an EMBL/GenBank/DDBJ whole genome shotgun (WGS) entry which is preliminary data.</text>
</comment>
<reference evidence="2 3" key="1">
    <citation type="submission" date="2015-01" db="EMBL/GenBank/DDBJ databases">
        <title>Draft genome of the acidophilic iron oxidizer Ferrimicrobium acidiphilum strain T23.</title>
        <authorList>
            <person name="Poehlein A."/>
            <person name="Eisen S."/>
            <person name="Schloemann M."/>
            <person name="Johnson B.D."/>
            <person name="Daniel R."/>
            <person name="Muehling M."/>
        </authorList>
    </citation>
    <scope>NUCLEOTIDE SEQUENCE [LARGE SCALE GENOMIC DNA]</scope>
    <source>
        <strain evidence="2 3">T23</strain>
    </source>
</reference>
<keyword evidence="1" id="KW-1133">Transmembrane helix</keyword>
<dbReference type="STRING" id="1121877.FEAC_26960"/>
<feature type="transmembrane region" description="Helical" evidence="1">
    <location>
        <begin position="403"/>
        <end position="428"/>
    </location>
</feature>
<keyword evidence="3" id="KW-1185">Reference proteome</keyword>
<feature type="transmembrane region" description="Helical" evidence="1">
    <location>
        <begin position="448"/>
        <end position="468"/>
    </location>
</feature>
<evidence type="ECO:0000313" key="3">
    <source>
        <dbReference type="Proteomes" id="UP000032336"/>
    </source>
</evidence>